<evidence type="ECO:0000313" key="4">
    <source>
        <dbReference type="Proteomes" id="UP000235786"/>
    </source>
</evidence>
<dbReference type="STRING" id="1149755.A0A2J6SE39"/>
<gene>
    <name evidence="3" type="ORF">L207DRAFT_575670</name>
</gene>
<accession>A0A2J6SE39</accession>
<evidence type="ECO:0000313" key="3">
    <source>
        <dbReference type="EMBL" id="PMD49026.1"/>
    </source>
</evidence>
<dbReference type="OrthoDB" id="5362512at2759"/>
<dbReference type="InterPro" id="IPR010730">
    <property type="entry name" value="HET"/>
</dbReference>
<dbReference type="Proteomes" id="UP000235786">
    <property type="component" value="Unassembled WGS sequence"/>
</dbReference>
<name>A0A2J6SE39_HYAVF</name>
<dbReference type="AlphaFoldDB" id="A0A2J6SE39"/>
<feature type="domain" description="Heterokaryon incompatibility" evidence="2">
    <location>
        <begin position="328"/>
        <end position="424"/>
    </location>
</feature>
<protein>
    <recommendedName>
        <fullName evidence="2">Heterokaryon incompatibility domain-containing protein</fullName>
    </recommendedName>
</protein>
<dbReference type="Pfam" id="PF06985">
    <property type="entry name" value="HET"/>
    <property type="match status" value="1"/>
</dbReference>
<dbReference type="PANTHER" id="PTHR33112">
    <property type="entry name" value="DOMAIN PROTEIN, PUTATIVE-RELATED"/>
    <property type="match status" value="1"/>
</dbReference>
<feature type="coiled-coil region" evidence="1">
    <location>
        <begin position="6"/>
        <end position="33"/>
    </location>
</feature>
<dbReference type="EMBL" id="KZ613937">
    <property type="protein sequence ID" value="PMD49026.1"/>
    <property type="molecule type" value="Genomic_DNA"/>
</dbReference>
<evidence type="ECO:0000259" key="2">
    <source>
        <dbReference type="Pfam" id="PF06985"/>
    </source>
</evidence>
<dbReference type="PANTHER" id="PTHR33112:SF10">
    <property type="entry name" value="TOL"/>
    <property type="match status" value="1"/>
</dbReference>
<sequence>MSCCICRSILREITNLEEKEKEKQKERERLAREMNPDAFERLNEQIASKSQETKVTTQETIKPDIEHKISTQGALFIIFALLQALIPGLPRLREKSHTEQIQSAEQNIINDDDSELEENFGNLKNRSILEKPKSLLTAYLSQLNDKNYRLDFKWRDTENVGTFILQKTDGNDTSRFHTPFSHTTKSDEVLQQARKWIETCRSKGDSGHLECPGESEERSFYPTRLIDLGVKNPKTGQWSEKVRLVETAKVRPEDYYVTLSHCWGAATFKCLLPENESELLNDGITIKELPKTFRHAIKFARRLGSIPTFEPRIDLTKPLPTVSPSEDARNDWLRESAMMYEIYNKAYCNLSATASAGSDGGLFRKREPHTLWEDEINLNVEGIPVDPEQGSQVSIQRCVIQDLSFWARTIDDAPVNRRGWVLQERMMASRVIHFCENQIAWECNHLEAAESARDGVPSLHIQPIKPATDSVPPVRPEIPRRYSYTPITDTEPIEQTYTDSIEHWQTVVERYSKTKLTKAEDKVIALSGYARMKYEELLRTFDYLAGMWTHHLESQLLWRVNPVFANGKFEYPSKRPDNYRAPTWSWAAVDAPQGITCGEITSSKLHIKVKSPAIELEVPGNKFGLIKGGQLELLGVMKHIELNKLETNGAVRYGWNLRSTEGRGNSTTHSIVYLDSPDSDKDILGSKGRMYLMPAREDSDGYLICLLLQLQHDKKGKETRKYTRVGLTKVSPYEGDDAIKAVCETSGDEASIPWSDWKEKLQCHRICIV</sequence>
<reference evidence="3 4" key="1">
    <citation type="submission" date="2016-04" db="EMBL/GenBank/DDBJ databases">
        <title>A degradative enzymes factory behind the ericoid mycorrhizal symbiosis.</title>
        <authorList>
            <consortium name="DOE Joint Genome Institute"/>
            <person name="Martino E."/>
            <person name="Morin E."/>
            <person name="Grelet G."/>
            <person name="Kuo A."/>
            <person name="Kohler A."/>
            <person name="Daghino S."/>
            <person name="Barry K."/>
            <person name="Choi C."/>
            <person name="Cichocki N."/>
            <person name="Clum A."/>
            <person name="Copeland A."/>
            <person name="Hainaut M."/>
            <person name="Haridas S."/>
            <person name="Labutti K."/>
            <person name="Lindquist E."/>
            <person name="Lipzen A."/>
            <person name="Khouja H.-R."/>
            <person name="Murat C."/>
            <person name="Ohm R."/>
            <person name="Olson A."/>
            <person name="Spatafora J."/>
            <person name="Veneault-Fourrey C."/>
            <person name="Henrissat B."/>
            <person name="Grigoriev I."/>
            <person name="Martin F."/>
            <person name="Perotto S."/>
        </authorList>
    </citation>
    <scope>NUCLEOTIDE SEQUENCE [LARGE SCALE GENOMIC DNA]</scope>
    <source>
        <strain evidence="3 4">F</strain>
    </source>
</reference>
<evidence type="ECO:0000256" key="1">
    <source>
        <dbReference type="SAM" id="Coils"/>
    </source>
</evidence>
<keyword evidence="1" id="KW-0175">Coiled coil</keyword>
<proteinExistence type="predicted"/>
<keyword evidence="4" id="KW-1185">Reference proteome</keyword>
<organism evidence="3 4">
    <name type="scientific">Hyaloscypha variabilis (strain UAMH 11265 / GT02V1 / F)</name>
    <name type="common">Meliniomyces variabilis</name>
    <dbReference type="NCBI Taxonomy" id="1149755"/>
    <lineage>
        <taxon>Eukaryota</taxon>
        <taxon>Fungi</taxon>
        <taxon>Dikarya</taxon>
        <taxon>Ascomycota</taxon>
        <taxon>Pezizomycotina</taxon>
        <taxon>Leotiomycetes</taxon>
        <taxon>Helotiales</taxon>
        <taxon>Hyaloscyphaceae</taxon>
        <taxon>Hyaloscypha</taxon>
        <taxon>Hyaloscypha variabilis</taxon>
    </lineage>
</organism>